<evidence type="ECO:0000256" key="3">
    <source>
        <dbReference type="ARBA" id="ARBA00012929"/>
    </source>
</evidence>
<dbReference type="Proteomes" id="UP000727456">
    <property type="component" value="Unassembled WGS sequence"/>
</dbReference>
<dbReference type="Gene3D" id="3.90.25.10">
    <property type="entry name" value="UDP-galactose 4-epimerase, domain 1"/>
    <property type="match status" value="1"/>
</dbReference>
<organism evidence="8 9">
    <name type="scientific">Sphingomonas vulcanisoli</name>
    <dbReference type="NCBI Taxonomy" id="1658060"/>
    <lineage>
        <taxon>Bacteria</taxon>
        <taxon>Pseudomonadati</taxon>
        <taxon>Pseudomonadota</taxon>
        <taxon>Alphaproteobacteria</taxon>
        <taxon>Sphingomonadales</taxon>
        <taxon>Sphingomonadaceae</taxon>
        <taxon>Sphingomonas</taxon>
    </lineage>
</organism>
<dbReference type="PANTHER" id="PTHR10491:SF4">
    <property type="entry name" value="METHIONINE ADENOSYLTRANSFERASE 2 SUBUNIT BETA"/>
    <property type="match status" value="1"/>
</dbReference>
<dbReference type="EC" id="1.1.1.133" evidence="3 6"/>
<dbReference type="InterPro" id="IPR005913">
    <property type="entry name" value="dTDP_dehydrorham_reduct"/>
</dbReference>
<dbReference type="InterPro" id="IPR029903">
    <property type="entry name" value="RmlD-like-bd"/>
</dbReference>
<sequence>MNPILVTGGSGQVGQSLARLAPEGFELVMPRRAELDISDPESCAEMVASRDWSAVISSGAYTAVDKAEADVTAAWEANAIGPAALAAASAKAGIPILHLSTDYVFDGSQSGAYQESDPVAPIGVYGASKEGGEQAVRTANPRHIILRTAWVVSPFGNNFIKTMLRLGADRPLLRVVGDQWGCPTSALDIAATLLALVDHVTRDAAPPWGTYHFVNAGEANWHQLAVAVLDRAATHGRPRPEIEAITTADYPTLAKRPANSRLSTAKLEQAFGIQPRAWQTAIDEITDELLGADVK</sequence>
<comment type="pathway">
    <text evidence="1 6">Carbohydrate biosynthesis; dTDP-L-rhamnose biosynthesis.</text>
</comment>
<dbReference type="NCBIfam" id="TIGR01214">
    <property type="entry name" value="rmlD"/>
    <property type="match status" value="1"/>
</dbReference>
<proteinExistence type="inferred from homology"/>
<dbReference type="EMBL" id="JAAOZC010000003">
    <property type="protein sequence ID" value="NIJ07794.1"/>
    <property type="molecule type" value="Genomic_DNA"/>
</dbReference>
<name>A0ABX0TQI8_9SPHN</name>
<evidence type="ECO:0000256" key="1">
    <source>
        <dbReference type="ARBA" id="ARBA00004781"/>
    </source>
</evidence>
<keyword evidence="6" id="KW-0521">NADP</keyword>
<evidence type="ECO:0000256" key="4">
    <source>
        <dbReference type="ARBA" id="ARBA00017099"/>
    </source>
</evidence>
<dbReference type="PANTHER" id="PTHR10491">
    <property type="entry name" value="DTDP-4-DEHYDRORHAMNOSE REDUCTASE"/>
    <property type="match status" value="1"/>
</dbReference>
<dbReference type="CDD" id="cd05254">
    <property type="entry name" value="dTDP_HR_like_SDR_e"/>
    <property type="match status" value="1"/>
</dbReference>
<evidence type="ECO:0000313" key="8">
    <source>
        <dbReference type="EMBL" id="NIJ07794.1"/>
    </source>
</evidence>
<keyword evidence="6 8" id="KW-0560">Oxidoreductase</keyword>
<dbReference type="Pfam" id="PF04321">
    <property type="entry name" value="RmlD_sub_bind"/>
    <property type="match status" value="1"/>
</dbReference>
<dbReference type="GO" id="GO:0008831">
    <property type="term" value="F:dTDP-4-dehydrorhamnose reductase activity"/>
    <property type="evidence" value="ECO:0007669"/>
    <property type="project" value="UniProtKB-EC"/>
</dbReference>
<dbReference type="RefSeq" id="WP_167072659.1">
    <property type="nucleotide sequence ID" value="NZ_JAAOZC010000003.1"/>
</dbReference>
<comment type="function">
    <text evidence="6">Catalyzes the reduction of dTDP-6-deoxy-L-lyxo-4-hexulose to yield dTDP-L-rhamnose.</text>
</comment>
<keyword evidence="9" id="KW-1185">Reference proteome</keyword>
<comment type="catalytic activity">
    <reaction evidence="5 6">
        <text>dTDP-beta-L-rhamnose + NADP(+) = dTDP-4-dehydro-beta-L-rhamnose + NADPH + H(+)</text>
        <dbReference type="Rhea" id="RHEA:21796"/>
        <dbReference type="ChEBI" id="CHEBI:15378"/>
        <dbReference type="ChEBI" id="CHEBI:57510"/>
        <dbReference type="ChEBI" id="CHEBI:57783"/>
        <dbReference type="ChEBI" id="CHEBI:58349"/>
        <dbReference type="ChEBI" id="CHEBI:62830"/>
        <dbReference type="EC" id="1.1.1.133"/>
    </reaction>
</comment>
<protein>
    <recommendedName>
        <fullName evidence="4 6">dTDP-4-dehydrorhamnose reductase</fullName>
        <ecNumber evidence="3 6">1.1.1.133</ecNumber>
    </recommendedName>
</protein>
<evidence type="ECO:0000256" key="2">
    <source>
        <dbReference type="ARBA" id="ARBA00010944"/>
    </source>
</evidence>
<comment type="cofactor">
    <cofactor evidence="6">
        <name>Mg(2+)</name>
        <dbReference type="ChEBI" id="CHEBI:18420"/>
    </cofactor>
    <text evidence="6">Binds 1 Mg(2+) ion per monomer.</text>
</comment>
<dbReference type="SUPFAM" id="SSF51735">
    <property type="entry name" value="NAD(P)-binding Rossmann-fold domains"/>
    <property type="match status" value="1"/>
</dbReference>
<feature type="domain" description="RmlD-like substrate binding" evidence="7">
    <location>
        <begin position="4"/>
        <end position="289"/>
    </location>
</feature>
<dbReference type="InterPro" id="IPR036291">
    <property type="entry name" value="NAD(P)-bd_dom_sf"/>
</dbReference>
<comment type="caution">
    <text evidence="8">The sequence shown here is derived from an EMBL/GenBank/DDBJ whole genome shotgun (WGS) entry which is preliminary data.</text>
</comment>
<accession>A0ABX0TQI8</accession>
<evidence type="ECO:0000259" key="7">
    <source>
        <dbReference type="Pfam" id="PF04321"/>
    </source>
</evidence>
<reference evidence="8 9" key="1">
    <citation type="submission" date="2020-03" db="EMBL/GenBank/DDBJ databases">
        <title>Genomic Encyclopedia of Type Strains, Phase III (KMG-III): the genomes of soil and plant-associated and newly described type strains.</title>
        <authorList>
            <person name="Whitman W."/>
        </authorList>
    </citation>
    <scope>NUCLEOTIDE SEQUENCE [LARGE SCALE GENOMIC DNA]</scope>
    <source>
        <strain evidence="8 9">CECT 8804</strain>
    </source>
</reference>
<gene>
    <name evidence="8" type="ORF">FHS31_001404</name>
</gene>
<evidence type="ECO:0000313" key="9">
    <source>
        <dbReference type="Proteomes" id="UP000727456"/>
    </source>
</evidence>
<evidence type="ECO:0000256" key="6">
    <source>
        <dbReference type="RuleBase" id="RU364082"/>
    </source>
</evidence>
<evidence type="ECO:0000256" key="5">
    <source>
        <dbReference type="ARBA" id="ARBA00048200"/>
    </source>
</evidence>
<comment type="similarity">
    <text evidence="2 6">Belongs to the dTDP-4-dehydrorhamnose reductase family.</text>
</comment>
<dbReference type="Gene3D" id="3.40.50.720">
    <property type="entry name" value="NAD(P)-binding Rossmann-like Domain"/>
    <property type="match status" value="1"/>
</dbReference>